<protein>
    <submittedName>
        <fullName evidence="2">Helix-turn-helix domain-containing protein</fullName>
    </submittedName>
</protein>
<evidence type="ECO:0000259" key="1">
    <source>
        <dbReference type="PROSITE" id="PS50943"/>
    </source>
</evidence>
<gene>
    <name evidence="2" type="ORF">H9701_07815</name>
</gene>
<proteinExistence type="predicted"/>
<dbReference type="InterPro" id="IPR010982">
    <property type="entry name" value="Lambda_DNA-bd_dom_sf"/>
</dbReference>
<comment type="caution">
    <text evidence="2">The sequence shown here is derived from an EMBL/GenBank/DDBJ whole genome shotgun (WGS) entry which is preliminary data.</text>
</comment>
<organism evidence="2 3">
    <name type="scientific">Candidatus Intestinimonas pullistercoris</name>
    <dbReference type="NCBI Taxonomy" id="2838623"/>
    <lineage>
        <taxon>Bacteria</taxon>
        <taxon>Bacillati</taxon>
        <taxon>Bacillota</taxon>
        <taxon>Clostridia</taxon>
        <taxon>Eubacteriales</taxon>
        <taxon>Intestinimonas</taxon>
    </lineage>
</organism>
<reference evidence="2" key="1">
    <citation type="journal article" date="2021" name="PeerJ">
        <title>Extensive microbial diversity within the chicken gut microbiome revealed by metagenomics and culture.</title>
        <authorList>
            <person name="Gilroy R."/>
            <person name="Ravi A."/>
            <person name="Getino M."/>
            <person name="Pursley I."/>
            <person name="Horton D.L."/>
            <person name="Alikhan N.F."/>
            <person name="Baker D."/>
            <person name="Gharbi K."/>
            <person name="Hall N."/>
            <person name="Watson M."/>
            <person name="Adriaenssens E.M."/>
            <person name="Foster-Nyarko E."/>
            <person name="Jarju S."/>
            <person name="Secka A."/>
            <person name="Antonio M."/>
            <person name="Oren A."/>
            <person name="Chaudhuri R.R."/>
            <person name="La Ragione R."/>
            <person name="Hildebrand F."/>
            <person name="Pallen M.J."/>
        </authorList>
    </citation>
    <scope>NUCLEOTIDE SEQUENCE</scope>
    <source>
        <strain evidence="2">CHK186-1790</strain>
    </source>
</reference>
<feature type="domain" description="HTH cro/C1-type" evidence="1">
    <location>
        <begin position="7"/>
        <end position="61"/>
    </location>
</feature>
<sequence length="72" mass="8424">MDLIDRIIATRTDHDESQRALAAALGINHVQWAQYECRKHELPTRYLEQFCRHYGVSADYLLGLPKGLDWPR</sequence>
<name>A0A9D2SZE8_9FIRM</name>
<evidence type="ECO:0000313" key="3">
    <source>
        <dbReference type="Proteomes" id="UP000823882"/>
    </source>
</evidence>
<evidence type="ECO:0000313" key="2">
    <source>
        <dbReference type="EMBL" id="HJC41443.1"/>
    </source>
</evidence>
<dbReference type="InterPro" id="IPR001387">
    <property type="entry name" value="Cro/C1-type_HTH"/>
</dbReference>
<dbReference type="SUPFAM" id="SSF47413">
    <property type="entry name" value="lambda repressor-like DNA-binding domains"/>
    <property type="match status" value="1"/>
</dbReference>
<dbReference type="SMART" id="SM00530">
    <property type="entry name" value="HTH_XRE"/>
    <property type="match status" value="1"/>
</dbReference>
<dbReference type="Proteomes" id="UP000823882">
    <property type="component" value="Unassembled WGS sequence"/>
</dbReference>
<dbReference type="EMBL" id="DWWJ01000139">
    <property type="protein sequence ID" value="HJC41443.1"/>
    <property type="molecule type" value="Genomic_DNA"/>
</dbReference>
<dbReference type="Pfam" id="PF13560">
    <property type="entry name" value="HTH_31"/>
    <property type="match status" value="1"/>
</dbReference>
<dbReference type="GO" id="GO:0003677">
    <property type="term" value="F:DNA binding"/>
    <property type="evidence" value="ECO:0007669"/>
    <property type="project" value="InterPro"/>
</dbReference>
<dbReference type="AlphaFoldDB" id="A0A9D2SZE8"/>
<accession>A0A9D2SZE8</accession>
<dbReference type="PROSITE" id="PS50943">
    <property type="entry name" value="HTH_CROC1"/>
    <property type="match status" value="1"/>
</dbReference>
<reference evidence="2" key="2">
    <citation type="submission" date="2021-04" db="EMBL/GenBank/DDBJ databases">
        <authorList>
            <person name="Gilroy R."/>
        </authorList>
    </citation>
    <scope>NUCLEOTIDE SEQUENCE</scope>
    <source>
        <strain evidence="2">CHK186-1790</strain>
    </source>
</reference>
<dbReference type="CDD" id="cd00093">
    <property type="entry name" value="HTH_XRE"/>
    <property type="match status" value="1"/>
</dbReference>
<dbReference type="Gene3D" id="1.10.260.40">
    <property type="entry name" value="lambda repressor-like DNA-binding domains"/>
    <property type="match status" value="1"/>
</dbReference>